<proteinExistence type="predicted"/>
<accession>A0A5N7CIW4</accession>
<gene>
    <name evidence="1" type="ORF">BDV23DRAFT_17121</name>
</gene>
<evidence type="ECO:0000313" key="1">
    <source>
        <dbReference type="EMBL" id="KAE8394150.1"/>
    </source>
</evidence>
<dbReference type="AlphaFoldDB" id="A0A5N7CIW4"/>
<name>A0A5N7CIW4_PETAA</name>
<protein>
    <recommendedName>
        <fullName evidence="2">Glycosyltransferase family 25 protein</fullName>
    </recommendedName>
</protein>
<reference evidence="1" key="1">
    <citation type="submission" date="2019-04" db="EMBL/GenBank/DDBJ databases">
        <title>Friends and foes A comparative genomics studyof 23 Aspergillus species from section Flavi.</title>
        <authorList>
            <consortium name="DOE Joint Genome Institute"/>
            <person name="Kjaerbolling I."/>
            <person name="Vesth T."/>
            <person name="Frisvad J.C."/>
            <person name="Nybo J.L."/>
            <person name="Theobald S."/>
            <person name="Kildgaard S."/>
            <person name="Isbrandt T."/>
            <person name="Kuo A."/>
            <person name="Sato A."/>
            <person name="Lyhne E.K."/>
            <person name="Kogle M.E."/>
            <person name="Wiebenga A."/>
            <person name="Kun R.S."/>
            <person name="Lubbers R.J."/>
            <person name="Makela M.R."/>
            <person name="Barry K."/>
            <person name="Chovatia M."/>
            <person name="Clum A."/>
            <person name="Daum C."/>
            <person name="Haridas S."/>
            <person name="He G."/>
            <person name="LaButti K."/>
            <person name="Lipzen A."/>
            <person name="Mondo S."/>
            <person name="Riley R."/>
            <person name="Salamov A."/>
            <person name="Simmons B.A."/>
            <person name="Magnuson J.K."/>
            <person name="Henrissat B."/>
            <person name="Mortensen U.H."/>
            <person name="Larsen T.O."/>
            <person name="Devries R.P."/>
            <person name="Grigoriev I.V."/>
            <person name="Machida M."/>
            <person name="Baker S.E."/>
            <person name="Andersen M.R."/>
        </authorList>
    </citation>
    <scope>NUCLEOTIDE SEQUENCE [LARGE SCALE GENOMIC DNA]</scope>
    <source>
        <strain evidence="1">IBT 14317</strain>
    </source>
</reference>
<dbReference type="EMBL" id="ML735225">
    <property type="protein sequence ID" value="KAE8394150.1"/>
    <property type="molecule type" value="Genomic_DNA"/>
</dbReference>
<organism evidence="1">
    <name type="scientific">Petromyces alliaceus</name>
    <name type="common">Aspergillus alliaceus</name>
    <dbReference type="NCBI Taxonomy" id="209559"/>
    <lineage>
        <taxon>Eukaryota</taxon>
        <taxon>Fungi</taxon>
        <taxon>Dikarya</taxon>
        <taxon>Ascomycota</taxon>
        <taxon>Pezizomycotina</taxon>
        <taxon>Eurotiomycetes</taxon>
        <taxon>Eurotiomycetidae</taxon>
        <taxon>Eurotiales</taxon>
        <taxon>Aspergillaceae</taxon>
        <taxon>Aspergillus</taxon>
        <taxon>Aspergillus subgen. Circumdati</taxon>
    </lineage>
</organism>
<dbReference type="Proteomes" id="UP000326877">
    <property type="component" value="Unassembled WGS sequence"/>
</dbReference>
<sequence>MVIMLLAVRQYLYFGTGISLLLLLWFMSRSSLSYEAAILAPPKPSELIPSSPPAPPTHSAGNATLGFQSILALSTGPSWRTRGLFAAANLTGLSIQMPPQPPIHPDLVRIFETMGPEEIQHPAHGASIAWLAHLDIIKYAIQADLDTALIIEDDVDWDVSIRSQMIQIAESVRNLTKIDTFEPAPYGRDWDVLWIGHCGEVWEDNMETVLYEDPTACPLRYYNGWGRTAIEHLPYRHRAVYRSVNPVCSFAYGLSRNGSQKVLKLVGAGQDEAFDISMMHACQAGKLKCISVLPEVVHQYFPNEMFGVKSVVDIGNGEEAGPDDPEFEHVMGSTENILESARCRALWNQKCLKV</sequence>
<evidence type="ECO:0008006" key="2">
    <source>
        <dbReference type="Google" id="ProtNLM"/>
    </source>
</evidence>
<dbReference type="OrthoDB" id="47375at2759"/>